<organism evidence="1 2">
    <name type="scientific">Mizuhopecten yessoensis</name>
    <name type="common">Japanese scallop</name>
    <name type="synonym">Patinopecten yessoensis</name>
    <dbReference type="NCBI Taxonomy" id="6573"/>
    <lineage>
        <taxon>Eukaryota</taxon>
        <taxon>Metazoa</taxon>
        <taxon>Spiralia</taxon>
        <taxon>Lophotrochozoa</taxon>
        <taxon>Mollusca</taxon>
        <taxon>Bivalvia</taxon>
        <taxon>Autobranchia</taxon>
        <taxon>Pteriomorphia</taxon>
        <taxon>Pectinida</taxon>
        <taxon>Pectinoidea</taxon>
        <taxon>Pectinidae</taxon>
        <taxon>Mizuhopecten</taxon>
    </lineage>
</organism>
<protein>
    <submittedName>
        <fullName evidence="1">Uncharacterized protein</fullName>
    </submittedName>
</protein>
<dbReference type="AlphaFoldDB" id="A0A210PPG9"/>
<evidence type="ECO:0000313" key="1">
    <source>
        <dbReference type="EMBL" id="OWF38344.1"/>
    </source>
</evidence>
<comment type="caution">
    <text evidence="1">The sequence shown here is derived from an EMBL/GenBank/DDBJ whole genome shotgun (WGS) entry which is preliminary data.</text>
</comment>
<name>A0A210PPG9_MIZYE</name>
<evidence type="ECO:0000313" key="2">
    <source>
        <dbReference type="Proteomes" id="UP000242188"/>
    </source>
</evidence>
<gene>
    <name evidence="1" type="ORF">KP79_PYT17265</name>
</gene>
<dbReference type="EMBL" id="NEDP02005569">
    <property type="protein sequence ID" value="OWF38344.1"/>
    <property type="molecule type" value="Genomic_DNA"/>
</dbReference>
<dbReference type="Proteomes" id="UP000242188">
    <property type="component" value="Unassembled WGS sequence"/>
</dbReference>
<sequence length="103" mass="11477">MQIPDVYKRVLIDQIINLQSPDTKNALKRHRSPFNATISTNPKAESLRPKQLKYDSASSSVCNADDEVATITLNPPAKKTDMEKCTTPPLVKSAGYVYLENEL</sequence>
<reference evidence="1 2" key="1">
    <citation type="journal article" date="2017" name="Nat. Ecol. Evol.">
        <title>Scallop genome provides insights into evolution of bilaterian karyotype and development.</title>
        <authorList>
            <person name="Wang S."/>
            <person name="Zhang J."/>
            <person name="Jiao W."/>
            <person name="Li J."/>
            <person name="Xun X."/>
            <person name="Sun Y."/>
            <person name="Guo X."/>
            <person name="Huan P."/>
            <person name="Dong B."/>
            <person name="Zhang L."/>
            <person name="Hu X."/>
            <person name="Sun X."/>
            <person name="Wang J."/>
            <person name="Zhao C."/>
            <person name="Wang Y."/>
            <person name="Wang D."/>
            <person name="Huang X."/>
            <person name="Wang R."/>
            <person name="Lv J."/>
            <person name="Li Y."/>
            <person name="Zhang Z."/>
            <person name="Liu B."/>
            <person name="Lu W."/>
            <person name="Hui Y."/>
            <person name="Liang J."/>
            <person name="Zhou Z."/>
            <person name="Hou R."/>
            <person name="Li X."/>
            <person name="Liu Y."/>
            <person name="Li H."/>
            <person name="Ning X."/>
            <person name="Lin Y."/>
            <person name="Zhao L."/>
            <person name="Xing Q."/>
            <person name="Dou J."/>
            <person name="Li Y."/>
            <person name="Mao J."/>
            <person name="Guo H."/>
            <person name="Dou H."/>
            <person name="Li T."/>
            <person name="Mu C."/>
            <person name="Jiang W."/>
            <person name="Fu Q."/>
            <person name="Fu X."/>
            <person name="Miao Y."/>
            <person name="Liu J."/>
            <person name="Yu Q."/>
            <person name="Li R."/>
            <person name="Liao H."/>
            <person name="Li X."/>
            <person name="Kong Y."/>
            <person name="Jiang Z."/>
            <person name="Chourrout D."/>
            <person name="Li R."/>
            <person name="Bao Z."/>
        </authorList>
    </citation>
    <scope>NUCLEOTIDE SEQUENCE [LARGE SCALE GENOMIC DNA]</scope>
    <source>
        <strain evidence="1 2">PY_sf001</strain>
    </source>
</reference>
<proteinExistence type="predicted"/>
<keyword evidence="2" id="KW-1185">Reference proteome</keyword>
<accession>A0A210PPG9</accession>